<keyword evidence="1" id="KW-1133">Transmembrane helix</keyword>
<evidence type="ECO:0000313" key="2">
    <source>
        <dbReference type="EMBL" id="KAF6511545.1"/>
    </source>
</evidence>
<dbReference type="AlphaFoldDB" id="A0A0K9HES7"/>
<dbReference type="EMBL" id="LUCS01000018">
    <property type="protein sequence ID" value="KAF6511545.1"/>
    <property type="molecule type" value="Genomic_DNA"/>
</dbReference>
<keyword evidence="9" id="KW-1185">Reference proteome</keyword>
<evidence type="ECO:0000313" key="5">
    <source>
        <dbReference type="EMBL" id="RLQ13223.1"/>
    </source>
</evidence>
<dbReference type="InterPro" id="IPR058725">
    <property type="entry name" value="YczF"/>
</dbReference>
<evidence type="ECO:0000313" key="9">
    <source>
        <dbReference type="Proteomes" id="UP000773850"/>
    </source>
</evidence>
<dbReference type="Proteomes" id="UP000075517">
    <property type="component" value="Unassembled WGS sequence"/>
</dbReference>
<dbReference type="EMBL" id="LQYY01000154">
    <property type="protein sequence ID" value="KYD30986.1"/>
    <property type="molecule type" value="Genomic_DNA"/>
</dbReference>
<comment type="caution">
    <text evidence="3">The sequence shown here is derived from an EMBL/GenBank/DDBJ whole genome shotgun (WGS) entry which is preliminary data.</text>
</comment>
<evidence type="ECO:0000256" key="1">
    <source>
        <dbReference type="SAM" id="Phobius"/>
    </source>
</evidence>
<dbReference type="InterPro" id="IPR010920">
    <property type="entry name" value="LSM_dom_sf"/>
</dbReference>
<sequence length="75" mass="8898">MKLIVVWLMFALLAIGTMVSMDQLMGMTLHQSLYIVLNPFRAMEMPELFILSLFIFFLLLDLLNVWMWKRKNKTS</sequence>
<keyword evidence="1" id="KW-0472">Membrane</keyword>
<evidence type="ECO:0000313" key="4">
    <source>
        <dbReference type="EMBL" id="KYD30986.1"/>
    </source>
</evidence>
<gene>
    <name evidence="3" type="ORF">B4109_1409</name>
    <name evidence="4" type="ORF">B4114_1398</name>
    <name evidence="5" type="ORF">D9548_12850</name>
    <name evidence="2" type="ORF">GS8_1121</name>
</gene>
<dbReference type="EMBL" id="LQYV01000057">
    <property type="protein sequence ID" value="KYD27115.1"/>
    <property type="molecule type" value="Genomic_DNA"/>
</dbReference>
<accession>A0A0K9HES7</accession>
<dbReference type="GeneID" id="89612980"/>
<dbReference type="PATRIC" id="fig|1422.14.peg.1481"/>
<evidence type="ECO:0000313" key="7">
    <source>
        <dbReference type="Proteomes" id="UP000075517"/>
    </source>
</evidence>
<dbReference type="EMBL" id="RCTJ01000059">
    <property type="protein sequence ID" value="RLQ13223.1"/>
    <property type="molecule type" value="Genomic_DNA"/>
</dbReference>
<dbReference type="SUPFAM" id="SSF50182">
    <property type="entry name" value="Sm-like ribonucleoproteins"/>
    <property type="match status" value="1"/>
</dbReference>
<keyword evidence="1" id="KW-0812">Transmembrane</keyword>
<proteinExistence type="predicted"/>
<dbReference type="Proteomes" id="UP000075424">
    <property type="component" value="Unassembled WGS sequence"/>
</dbReference>
<reference evidence="5 8" key="3">
    <citation type="submission" date="2018-10" db="EMBL/GenBank/DDBJ databases">
        <title>Geobacillus stearothermophilus in processing lines of powdered infant formula.</title>
        <authorList>
            <person name="Rhee M.S."/>
            <person name="Choi I.-G."/>
            <person name="Cho T.J."/>
            <person name="Park B."/>
        </authorList>
    </citation>
    <scope>NUCLEOTIDE SEQUENCE [LARGE SCALE GENOMIC DNA]</scope>
    <source>
        <strain evidence="5 8">FHS-PPGT130</strain>
    </source>
</reference>
<dbReference type="RefSeq" id="WP_033015165.1">
    <property type="nucleotide sequence ID" value="NZ_CBCSGJ010000050.1"/>
</dbReference>
<reference evidence="6 7" key="1">
    <citation type="submission" date="2016-01" db="EMBL/GenBank/DDBJ databases">
        <title>Draft Genome Sequences of Seven Thermophilic Sporeformers Isolated from Foods.</title>
        <authorList>
            <person name="Berendsen E.M."/>
            <person name="Wells-Bennik M.H."/>
            <person name="Krawcyk A.O."/>
            <person name="De Jong A."/>
            <person name="Holsappel S."/>
            <person name="Eijlander R.T."/>
            <person name="Kuipers O.P."/>
        </authorList>
    </citation>
    <scope>NUCLEOTIDE SEQUENCE [LARGE SCALE GENOMIC DNA]</scope>
    <source>
        <strain evidence="3 6">B4109</strain>
        <strain evidence="4 7">B4114</strain>
    </source>
</reference>
<evidence type="ECO:0000313" key="6">
    <source>
        <dbReference type="Proteomes" id="UP000075424"/>
    </source>
</evidence>
<dbReference type="Pfam" id="PF26310">
    <property type="entry name" value="YczF"/>
    <property type="match status" value="1"/>
</dbReference>
<organism evidence="3 6">
    <name type="scientific">Geobacillus stearothermophilus</name>
    <name type="common">Bacillus stearothermophilus</name>
    <dbReference type="NCBI Taxonomy" id="1422"/>
    <lineage>
        <taxon>Bacteria</taxon>
        <taxon>Bacillati</taxon>
        <taxon>Bacillota</taxon>
        <taxon>Bacilli</taxon>
        <taxon>Bacillales</taxon>
        <taxon>Anoxybacillaceae</taxon>
        <taxon>Geobacillus</taxon>
    </lineage>
</organism>
<dbReference type="Proteomes" id="UP000773850">
    <property type="component" value="Unassembled WGS sequence"/>
</dbReference>
<reference evidence="2 9" key="2">
    <citation type="submission" date="2016-03" db="EMBL/GenBank/DDBJ databases">
        <title>Spore heat resistance.</title>
        <authorList>
            <person name="Boekhorst J."/>
            <person name="Berendsen E.M."/>
            <person name="Wells-Bennik M.H."/>
            <person name="Kuipers O.P."/>
        </authorList>
    </citation>
    <scope>NUCLEOTIDE SEQUENCE [LARGE SCALE GENOMIC DNA]</scope>
    <source>
        <strain evidence="2 9">GS8</strain>
    </source>
</reference>
<evidence type="ECO:0000313" key="8">
    <source>
        <dbReference type="Proteomes" id="UP000266922"/>
    </source>
</evidence>
<evidence type="ECO:0000313" key="3">
    <source>
        <dbReference type="EMBL" id="KYD27115.1"/>
    </source>
</evidence>
<dbReference type="Proteomes" id="UP000266922">
    <property type="component" value="Unassembled WGS sequence"/>
</dbReference>
<protein>
    <submittedName>
        <fullName evidence="3">Uncharacterized protein</fullName>
    </submittedName>
</protein>
<name>A0A0K9HES7_GEOSE</name>
<feature type="transmembrane region" description="Helical" evidence="1">
    <location>
        <begin position="48"/>
        <end position="68"/>
    </location>
</feature>